<dbReference type="SUPFAM" id="SSF52218">
    <property type="entry name" value="Flavoproteins"/>
    <property type="match status" value="1"/>
</dbReference>
<dbReference type="PANTHER" id="PTHR47307">
    <property type="entry name" value="GLUTATHIONE-REGULATED POTASSIUM-EFFLUX SYSTEM ANCILLARY PROTEIN KEFG"/>
    <property type="match status" value="1"/>
</dbReference>
<dbReference type="InterPro" id="IPR046980">
    <property type="entry name" value="KefG/KefF"/>
</dbReference>
<name>A0A0L8APQ7_9BACT</name>
<evidence type="ECO:0000313" key="3">
    <source>
        <dbReference type="EMBL" id="KOF04324.1"/>
    </source>
</evidence>
<organism evidence="3 4">
    <name type="scientific">Roseivirga seohaensis subsp. aquiponti</name>
    <dbReference type="NCBI Taxonomy" id="1566026"/>
    <lineage>
        <taxon>Bacteria</taxon>
        <taxon>Pseudomonadati</taxon>
        <taxon>Bacteroidota</taxon>
        <taxon>Cytophagia</taxon>
        <taxon>Cytophagales</taxon>
        <taxon>Roseivirgaceae</taxon>
        <taxon>Roseivirga</taxon>
    </lineage>
</organism>
<dbReference type="GO" id="GO:0010181">
    <property type="term" value="F:FMN binding"/>
    <property type="evidence" value="ECO:0007669"/>
    <property type="project" value="TreeGrafter"/>
</dbReference>
<evidence type="ECO:0000313" key="4">
    <source>
        <dbReference type="Proteomes" id="UP000036908"/>
    </source>
</evidence>
<reference evidence="4" key="1">
    <citation type="submission" date="2014-11" db="EMBL/GenBank/DDBJ databases">
        <title>Genome sequencing of Roseivirga sp. D-25.</title>
        <authorList>
            <person name="Selvaratnam C."/>
            <person name="Thevarajoo S."/>
            <person name="Goh K.M."/>
            <person name="Eee R."/>
            <person name="Chan K.-G."/>
            <person name="Chong C.S."/>
        </authorList>
    </citation>
    <scope>NUCLEOTIDE SEQUENCE [LARGE SCALE GENOMIC DNA]</scope>
    <source>
        <strain evidence="4">D-25</strain>
    </source>
</reference>
<evidence type="ECO:0000256" key="1">
    <source>
        <dbReference type="ARBA" id="ARBA00023002"/>
    </source>
</evidence>
<dbReference type="OrthoDB" id="652200at2"/>
<dbReference type="InterPro" id="IPR003680">
    <property type="entry name" value="Flavodoxin_fold"/>
</dbReference>
<evidence type="ECO:0000259" key="2">
    <source>
        <dbReference type="Pfam" id="PF02525"/>
    </source>
</evidence>
<protein>
    <submittedName>
        <fullName evidence="3">NAD(P)H oxidoreductase</fullName>
    </submittedName>
</protein>
<dbReference type="GO" id="GO:0009055">
    <property type="term" value="F:electron transfer activity"/>
    <property type="evidence" value="ECO:0007669"/>
    <property type="project" value="TreeGrafter"/>
</dbReference>
<comment type="caution">
    <text evidence="3">The sequence shown here is derived from an EMBL/GenBank/DDBJ whole genome shotgun (WGS) entry which is preliminary data.</text>
</comment>
<accession>A0A0L8APQ7</accession>
<dbReference type="PATRIC" id="fig|1566026.4.peg.2115"/>
<proteinExistence type="predicted"/>
<dbReference type="EMBL" id="JSVA01000003">
    <property type="protein sequence ID" value="KOF04324.1"/>
    <property type="molecule type" value="Genomic_DNA"/>
</dbReference>
<sequence>MKNVLVLFAHPKFEHSKTNKALVDKIQHREGVTFHDLYERYPDFNIDLPKEKELLNTHDVIIWHHPFYWYNCPPLMKQWIDVVLEFNWAYGPKGNALQDKKCLNVITTGGTREVYCSSGNNHYSVNEFLRPFEQTARLCGMEYLPPFTVMGTHNLSKEDLEIHVNQYDQLISALQEDKAFKITKDCDFLNDTPLLKKIKTNER</sequence>
<feature type="domain" description="Flavodoxin-like fold" evidence="2">
    <location>
        <begin position="2"/>
        <end position="169"/>
    </location>
</feature>
<gene>
    <name evidence="3" type="ORF">OB69_02070</name>
</gene>
<dbReference type="Proteomes" id="UP000036908">
    <property type="component" value="Unassembled WGS sequence"/>
</dbReference>
<dbReference type="Pfam" id="PF02525">
    <property type="entry name" value="Flavodoxin_2"/>
    <property type="match status" value="1"/>
</dbReference>
<dbReference type="GO" id="GO:0003955">
    <property type="term" value="F:NAD(P)H dehydrogenase (quinone) activity"/>
    <property type="evidence" value="ECO:0007669"/>
    <property type="project" value="TreeGrafter"/>
</dbReference>
<dbReference type="RefSeq" id="WP_053222035.1">
    <property type="nucleotide sequence ID" value="NZ_JSVA01000003.1"/>
</dbReference>
<dbReference type="InterPro" id="IPR029039">
    <property type="entry name" value="Flavoprotein-like_sf"/>
</dbReference>
<dbReference type="AlphaFoldDB" id="A0A0L8APQ7"/>
<keyword evidence="4" id="KW-1185">Reference proteome</keyword>
<dbReference type="Gene3D" id="3.40.50.360">
    <property type="match status" value="1"/>
</dbReference>
<keyword evidence="1" id="KW-0560">Oxidoreductase</keyword>
<dbReference type="PANTHER" id="PTHR47307:SF1">
    <property type="entry name" value="GLUTATHIONE-REGULATED POTASSIUM-EFFLUX SYSTEM ANCILLARY PROTEIN KEFG"/>
    <property type="match status" value="1"/>
</dbReference>